<evidence type="ECO:0000256" key="5">
    <source>
        <dbReference type="ARBA" id="ARBA00012216"/>
    </source>
</evidence>
<dbReference type="InterPro" id="IPR000291">
    <property type="entry name" value="D-Ala_lig_Van_CS"/>
</dbReference>
<gene>
    <name evidence="14" type="primary">ddl</name>
    <name evidence="15" type="ORF">F8Y55_02325</name>
</gene>
<evidence type="ECO:0000256" key="9">
    <source>
        <dbReference type="ARBA" id="ARBA00022840"/>
    </source>
</evidence>
<keyword evidence="12 14" id="KW-0961">Cell wall biogenesis/degradation</keyword>
<evidence type="ECO:0000256" key="6">
    <source>
        <dbReference type="ARBA" id="ARBA00022490"/>
    </source>
</evidence>
<dbReference type="GO" id="GO:0046872">
    <property type="term" value="F:metal ion binding"/>
    <property type="evidence" value="ECO:0007669"/>
    <property type="project" value="InterPro"/>
</dbReference>
<dbReference type="Proteomes" id="UP000421425">
    <property type="component" value="Unassembled WGS sequence"/>
</dbReference>
<dbReference type="Pfam" id="PF01820">
    <property type="entry name" value="Dala_Dala_lig_N"/>
    <property type="match status" value="1"/>
</dbReference>
<dbReference type="Gene3D" id="3.30.1490.20">
    <property type="entry name" value="ATP-grasp fold, A domain"/>
    <property type="match status" value="1"/>
</dbReference>
<evidence type="ECO:0000256" key="13">
    <source>
        <dbReference type="ARBA" id="ARBA00047614"/>
    </source>
</evidence>
<dbReference type="PROSITE" id="PS00843">
    <property type="entry name" value="DALA_DALA_LIGASE_1"/>
    <property type="match status" value="1"/>
</dbReference>
<dbReference type="Pfam" id="PF07478">
    <property type="entry name" value="Dala_Dala_lig_C"/>
    <property type="match status" value="1"/>
</dbReference>
<comment type="cofactor">
    <cofactor evidence="1">
        <name>Mn(2+)</name>
        <dbReference type="ChEBI" id="CHEBI:29035"/>
    </cofactor>
</comment>
<proteinExistence type="inferred from homology"/>
<dbReference type="PANTHER" id="PTHR23132">
    <property type="entry name" value="D-ALANINE--D-ALANINE LIGASE"/>
    <property type="match status" value="1"/>
</dbReference>
<keyword evidence="8" id="KW-0547">Nucleotide-binding</keyword>
<evidence type="ECO:0000313" key="15">
    <source>
        <dbReference type="EMBL" id="ECZ5737498.1"/>
    </source>
</evidence>
<keyword evidence="9" id="KW-0067">ATP-binding</keyword>
<evidence type="ECO:0000256" key="2">
    <source>
        <dbReference type="ARBA" id="ARBA00001946"/>
    </source>
</evidence>
<dbReference type="SUPFAM" id="SSF52440">
    <property type="entry name" value="PreATP-grasp domain"/>
    <property type="match status" value="1"/>
</dbReference>
<dbReference type="InterPro" id="IPR011127">
    <property type="entry name" value="Dala_Dala_lig_N"/>
</dbReference>
<dbReference type="InterPro" id="IPR005905">
    <property type="entry name" value="D_ala_D_ala"/>
</dbReference>
<dbReference type="SUPFAM" id="SSF56059">
    <property type="entry name" value="Glutathione synthetase ATP-binding domain-like"/>
    <property type="match status" value="1"/>
</dbReference>
<comment type="pathway">
    <text evidence="14">Cell wall biogenesis; peptidoglycan biosynthesis.</text>
</comment>
<comment type="similarity">
    <text evidence="4 14">Belongs to the D-alanine--D-alanine ligase family.</text>
</comment>
<dbReference type="InterPro" id="IPR016185">
    <property type="entry name" value="PreATP-grasp_dom_sf"/>
</dbReference>
<protein>
    <recommendedName>
        <fullName evidence="5 14">D-alanine--D-alanine ligase</fullName>
        <ecNumber evidence="5 14">6.3.2.4</ecNumber>
    </recommendedName>
    <alternativeName>
        <fullName evidence="14">D-Ala-D-Ala ligase</fullName>
    </alternativeName>
    <alternativeName>
        <fullName evidence="14">D-alanylalanine synthetase</fullName>
    </alternativeName>
</protein>
<evidence type="ECO:0000256" key="14">
    <source>
        <dbReference type="HAMAP-Rule" id="MF_00047"/>
    </source>
</evidence>
<evidence type="ECO:0000256" key="11">
    <source>
        <dbReference type="ARBA" id="ARBA00022984"/>
    </source>
</evidence>
<dbReference type="UniPathway" id="UPA00219"/>
<dbReference type="HAMAP" id="MF_00047">
    <property type="entry name" value="Dala_Dala_lig"/>
    <property type="match status" value="1"/>
</dbReference>
<sequence>MKFAILFGGNSYEHEISIVSAVVLKKVINQNLEFIFCDEKRRFYHIPSEKINSKTFSTKAYKKEKELFIKQGGFFSKGFLKENKLECECVINLIHGRDGEDGKIAALFEFYSIKFIGPRLEASVLSFNKELTKLYAKSVGVKTLDYTMLRKNQNSKEKLSFPCIIKPARLGSSIGISIVKDEKDLEYAKDVGFEFDNDLVVEEFKNNIKEYNLAGCMINDEFVFSIIEEPKKKEFLDFEQKYLSFSGHNELIEADLSEELKEKLKDSFKKIYNPLFKGALIRCDFFILDNEVYLNEINPNPGSLANYLFKDFNTTLNALADQISLEKMIKINYNFLHSINGQKGKL</sequence>
<comment type="cofactor">
    <cofactor evidence="2">
        <name>Mg(2+)</name>
        <dbReference type="ChEBI" id="CHEBI:18420"/>
    </cofactor>
</comment>
<keyword evidence="11 14" id="KW-0573">Peptidoglycan synthesis</keyword>
<evidence type="ECO:0000256" key="3">
    <source>
        <dbReference type="ARBA" id="ARBA00004496"/>
    </source>
</evidence>
<dbReference type="NCBIfam" id="NF002527">
    <property type="entry name" value="PRK01966.1-3"/>
    <property type="match status" value="1"/>
</dbReference>
<dbReference type="GO" id="GO:0008716">
    <property type="term" value="F:D-alanine-D-alanine ligase activity"/>
    <property type="evidence" value="ECO:0007669"/>
    <property type="project" value="UniProtKB-UniRule"/>
</dbReference>
<reference evidence="15 16" key="1">
    <citation type="submission" date="2019-10" db="EMBL/GenBank/DDBJ databases">
        <authorList>
            <consortium name="PulseNet: The National Subtyping Network for Foodborne Disease Surveillance"/>
            <person name="Tarr C.L."/>
            <person name="Trees E."/>
            <person name="Katz L.S."/>
            <person name="Carleton-Romer H.A."/>
            <person name="Stroika S."/>
            <person name="Kucerova Z."/>
            <person name="Roache K.F."/>
            <person name="Sabol A.L."/>
            <person name="Besser J."/>
            <person name="Gerner-Smidt P."/>
        </authorList>
    </citation>
    <scope>NUCLEOTIDE SEQUENCE [LARGE SCALE GENOMIC DNA]</scope>
    <source>
        <strain evidence="15 16">PNUSAC012091</strain>
    </source>
</reference>
<dbReference type="GO" id="GO:0009252">
    <property type="term" value="P:peptidoglycan biosynthetic process"/>
    <property type="evidence" value="ECO:0007669"/>
    <property type="project" value="UniProtKB-UniRule"/>
</dbReference>
<dbReference type="Gene3D" id="3.30.470.20">
    <property type="entry name" value="ATP-grasp fold, B domain"/>
    <property type="match status" value="1"/>
</dbReference>
<dbReference type="InterPro" id="IPR011095">
    <property type="entry name" value="Dala_Dala_lig_C"/>
</dbReference>
<name>A0A1E7NXM2_CAMJU</name>
<keyword evidence="6 14" id="KW-0963">Cytoplasm</keyword>
<dbReference type="RefSeq" id="WP_002881138.1">
    <property type="nucleotide sequence ID" value="NZ_CYQH01000126.1"/>
</dbReference>
<dbReference type="GO" id="GO:0005737">
    <property type="term" value="C:cytoplasm"/>
    <property type="evidence" value="ECO:0007669"/>
    <property type="project" value="UniProtKB-SubCell"/>
</dbReference>
<comment type="function">
    <text evidence="14">Cell wall formation.</text>
</comment>
<dbReference type="EC" id="6.3.2.4" evidence="5 14"/>
<keyword evidence="7 14" id="KW-0436">Ligase</keyword>
<evidence type="ECO:0000256" key="4">
    <source>
        <dbReference type="ARBA" id="ARBA00010871"/>
    </source>
</evidence>
<organism evidence="15 16">
    <name type="scientific">Campylobacter jejuni</name>
    <dbReference type="NCBI Taxonomy" id="197"/>
    <lineage>
        <taxon>Bacteria</taxon>
        <taxon>Pseudomonadati</taxon>
        <taxon>Campylobacterota</taxon>
        <taxon>Epsilonproteobacteria</taxon>
        <taxon>Campylobacterales</taxon>
        <taxon>Campylobacteraceae</taxon>
        <taxon>Campylobacter</taxon>
    </lineage>
</organism>
<dbReference type="EMBL" id="AALHBX010000002">
    <property type="protein sequence ID" value="ECZ5737498.1"/>
    <property type="molecule type" value="Genomic_DNA"/>
</dbReference>
<evidence type="ECO:0000313" key="16">
    <source>
        <dbReference type="Proteomes" id="UP000421425"/>
    </source>
</evidence>
<dbReference type="GO" id="GO:0071555">
    <property type="term" value="P:cell wall organization"/>
    <property type="evidence" value="ECO:0007669"/>
    <property type="project" value="UniProtKB-KW"/>
</dbReference>
<comment type="caution">
    <text evidence="15">The sequence shown here is derived from an EMBL/GenBank/DDBJ whole genome shotgun (WGS) entry which is preliminary data.</text>
</comment>
<evidence type="ECO:0000256" key="10">
    <source>
        <dbReference type="ARBA" id="ARBA00022960"/>
    </source>
</evidence>
<accession>A0A1E7NXM2</accession>
<dbReference type="GO" id="GO:0008360">
    <property type="term" value="P:regulation of cell shape"/>
    <property type="evidence" value="ECO:0007669"/>
    <property type="project" value="UniProtKB-KW"/>
</dbReference>
<dbReference type="InterPro" id="IPR011761">
    <property type="entry name" value="ATP-grasp"/>
</dbReference>
<evidence type="ECO:0000256" key="7">
    <source>
        <dbReference type="ARBA" id="ARBA00022598"/>
    </source>
</evidence>
<dbReference type="PROSITE" id="PS00844">
    <property type="entry name" value="DALA_DALA_LIGASE_2"/>
    <property type="match status" value="1"/>
</dbReference>
<evidence type="ECO:0000256" key="8">
    <source>
        <dbReference type="ARBA" id="ARBA00022741"/>
    </source>
</evidence>
<keyword evidence="10 14" id="KW-0133">Cell shape</keyword>
<evidence type="ECO:0000256" key="1">
    <source>
        <dbReference type="ARBA" id="ARBA00001936"/>
    </source>
</evidence>
<comment type="catalytic activity">
    <reaction evidence="13 14">
        <text>2 D-alanine + ATP = D-alanyl-D-alanine + ADP + phosphate + H(+)</text>
        <dbReference type="Rhea" id="RHEA:11224"/>
        <dbReference type="ChEBI" id="CHEBI:15378"/>
        <dbReference type="ChEBI" id="CHEBI:30616"/>
        <dbReference type="ChEBI" id="CHEBI:43474"/>
        <dbReference type="ChEBI" id="CHEBI:57416"/>
        <dbReference type="ChEBI" id="CHEBI:57822"/>
        <dbReference type="ChEBI" id="CHEBI:456216"/>
        <dbReference type="EC" id="6.3.2.4"/>
    </reaction>
</comment>
<dbReference type="PANTHER" id="PTHR23132:SF23">
    <property type="entry name" value="D-ALANINE--D-ALANINE LIGASE B"/>
    <property type="match status" value="1"/>
</dbReference>
<dbReference type="PROSITE" id="PS50975">
    <property type="entry name" value="ATP_GRASP"/>
    <property type="match status" value="1"/>
</dbReference>
<dbReference type="NCBIfam" id="TIGR01205">
    <property type="entry name" value="D_ala_D_alaTIGR"/>
    <property type="match status" value="1"/>
</dbReference>
<dbReference type="AlphaFoldDB" id="A0A1E7NXM2"/>
<evidence type="ECO:0000256" key="12">
    <source>
        <dbReference type="ARBA" id="ARBA00023316"/>
    </source>
</evidence>
<dbReference type="Gene3D" id="3.40.50.20">
    <property type="match status" value="1"/>
</dbReference>
<comment type="subcellular location">
    <subcellularLocation>
        <location evidence="3 14">Cytoplasm</location>
    </subcellularLocation>
</comment>
<dbReference type="GO" id="GO:0005524">
    <property type="term" value="F:ATP binding"/>
    <property type="evidence" value="ECO:0007669"/>
    <property type="project" value="UniProtKB-UniRule"/>
</dbReference>
<dbReference type="InterPro" id="IPR013815">
    <property type="entry name" value="ATP_grasp_subdomain_1"/>
</dbReference>